<organism evidence="7 8">
    <name type="scientific">Prochlorococcus marinus (strain MIT 9303)</name>
    <dbReference type="NCBI Taxonomy" id="59922"/>
    <lineage>
        <taxon>Bacteria</taxon>
        <taxon>Bacillati</taxon>
        <taxon>Cyanobacteriota</taxon>
        <taxon>Cyanophyceae</taxon>
        <taxon>Synechococcales</taxon>
        <taxon>Prochlorococcaceae</taxon>
        <taxon>Prochlorococcus</taxon>
    </lineage>
</organism>
<dbReference type="Gene3D" id="3.40.50.1390">
    <property type="entry name" value="Resolvase, N-terminal catalytic domain"/>
    <property type="match status" value="1"/>
</dbReference>
<proteinExistence type="predicted"/>
<evidence type="ECO:0000256" key="3">
    <source>
        <dbReference type="ARBA" id="ARBA00023172"/>
    </source>
</evidence>
<dbReference type="InterPro" id="IPR050639">
    <property type="entry name" value="SSR_resolvase"/>
</dbReference>
<dbReference type="CDD" id="cd03768">
    <property type="entry name" value="SR_ResInv"/>
    <property type="match status" value="1"/>
</dbReference>
<dbReference type="SUPFAM" id="SSF53041">
    <property type="entry name" value="Resolvase-like"/>
    <property type="match status" value="1"/>
</dbReference>
<dbReference type="GO" id="GO:0003677">
    <property type="term" value="F:DNA binding"/>
    <property type="evidence" value="ECO:0007669"/>
    <property type="project" value="UniProtKB-KW"/>
</dbReference>
<dbReference type="InterPro" id="IPR006119">
    <property type="entry name" value="Resolv_N"/>
</dbReference>
<evidence type="ECO:0000256" key="4">
    <source>
        <dbReference type="PIRSR" id="PIRSR606118-50"/>
    </source>
</evidence>
<keyword evidence="2" id="KW-0238">DNA-binding</keyword>
<evidence type="ECO:0000259" key="6">
    <source>
        <dbReference type="PROSITE" id="PS51736"/>
    </source>
</evidence>
<evidence type="ECO:0000256" key="5">
    <source>
        <dbReference type="PROSITE-ProRule" id="PRU10137"/>
    </source>
</evidence>
<dbReference type="PROSITE" id="PS00397">
    <property type="entry name" value="RECOMBINASES_1"/>
    <property type="match status" value="1"/>
</dbReference>
<dbReference type="GO" id="GO:0015074">
    <property type="term" value="P:DNA integration"/>
    <property type="evidence" value="ECO:0007669"/>
    <property type="project" value="UniProtKB-KW"/>
</dbReference>
<name>A2CBA8_PROM3</name>
<evidence type="ECO:0000313" key="8">
    <source>
        <dbReference type="Proteomes" id="UP000002274"/>
    </source>
</evidence>
<dbReference type="PANTHER" id="PTHR30461">
    <property type="entry name" value="DNA-INVERTASE FROM LAMBDOID PROPHAGE"/>
    <property type="match status" value="1"/>
</dbReference>
<evidence type="ECO:0000313" key="7">
    <source>
        <dbReference type="EMBL" id="ABM78768.1"/>
    </source>
</evidence>
<dbReference type="Proteomes" id="UP000002274">
    <property type="component" value="Chromosome"/>
</dbReference>
<accession>A2CBA8</accession>
<dbReference type="AlphaFoldDB" id="A2CBA8"/>
<feature type="domain" description="Resolvase/invertase-type recombinase catalytic" evidence="6">
    <location>
        <begin position="21"/>
        <end position="158"/>
    </location>
</feature>
<feature type="active site" description="O-(5'-phospho-DNA)-serine intermediate" evidence="4 5">
    <location>
        <position position="29"/>
    </location>
</feature>
<keyword evidence="1" id="KW-0229">DNA integration</keyword>
<dbReference type="PANTHER" id="PTHR30461:SF2">
    <property type="entry name" value="SERINE RECOMBINASE PINE-RELATED"/>
    <property type="match status" value="1"/>
</dbReference>
<dbReference type="PROSITE" id="PS00398">
    <property type="entry name" value="RECOMBINASES_2"/>
    <property type="match status" value="1"/>
</dbReference>
<dbReference type="Pfam" id="PF00239">
    <property type="entry name" value="Resolvase"/>
    <property type="match status" value="1"/>
</dbReference>
<reference evidence="7 8" key="1">
    <citation type="journal article" date="2007" name="PLoS Genet.">
        <title>Patterns and implications of gene gain and loss in the evolution of Prochlorococcus.</title>
        <authorList>
            <person name="Kettler G.C."/>
            <person name="Martiny A.C."/>
            <person name="Huang K."/>
            <person name="Zucker J."/>
            <person name="Coleman M.L."/>
            <person name="Rodrigue S."/>
            <person name="Chen F."/>
            <person name="Lapidus A."/>
            <person name="Ferriera S."/>
            <person name="Johnson J."/>
            <person name="Steglich C."/>
            <person name="Church G.M."/>
            <person name="Richardson P."/>
            <person name="Chisholm S.W."/>
        </authorList>
    </citation>
    <scope>NUCLEOTIDE SEQUENCE [LARGE SCALE GENOMIC DNA]</scope>
    <source>
        <strain evidence="7 8">MIT 9303</strain>
    </source>
</reference>
<dbReference type="EMBL" id="CP000554">
    <property type="protein sequence ID" value="ABM78768.1"/>
    <property type="molecule type" value="Genomic_DNA"/>
</dbReference>
<gene>
    <name evidence="7" type="ordered locus">P9303_20261</name>
</gene>
<dbReference type="InterPro" id="IPR036162">
    <property type="entry name" value="Resolvase-like_N_sf"/>
</dbReference>
<dbReference type="SMART" id="SM00857">
    <property type="entry name" value="Resolvase"/>
    <property type="match status" value="1"/>
</dbReference>
<dbReference type="RefSeq" id="WP_011826646.1">
    <property type="nucleotide sequence ID" value="NC_008820.1"/>
</dbReference>
<dbReference type="InterPro" id="IPR006118">
    <property type="entry name" value="Recombinase_CS"/>
</dbReference>
<dbReference type="STRING" id="59922.P9303_20261"/>
<evidence type="ECO:0000256" key="1">
    <source>
        <dbReference type="ARBA" id="ARBA00022908"/>
    </source>
</evidence>
<dbReference type="HOGENOM" id="CLU_010686_8_1_3"/>
<dbReference type="PROSITE" id="PS51736">
    <property type="entry name" value="RECOMBINASES_3"/>
    <property type="match status" value="1"/>
</dbReference>
<sequence>MGKFQKRKFERPSFMDKPNYKSIGYARVSTSGQTTEGQVVDLKKEGCCVVFQETISTTVKEKKRPQLMEALSALDEGDELVVTKMDRLGRTQVEVVNRIHDLQQQGIHIRTLDGLINTRGLGKFAPVLIGLLSGLAEVERSLTRERTLESIQHRKDTGGNLGGRPKTSRVKEGLVLRLRKEGCTYRSIREQTGLALSTIRRIIVEQEVIAV</sequence>
<protein>
    <recommendedName>
        <fullName evidence="6">Resolvase/invertase-type recombinase catalytic domain-containing protein</fullName>
    </recommendedName>
</protein>
<evidence type="ECO:0000256" key="2">
    <source>
        <dbReference type="ARBA" id="ARBA00023125"/>
    </source>
</evidence>
<keyword evidence="3" id="KW-0233">DNA recombination</keyword>
<dbReference type="GO" id="GO:0000150">
    <property type="term" value="F:DNA strand exchange activity"/>
    <property type="evidence" value="ECO:0007669"/>
    <property type="project" value="InterPro"/>
</dbReference>
<dbReference type="KEGG" id="pmf:P9303_20261"/>